<dbReference type="InterPro" id="IPR000387">
    <property type="entry name" value="Tyr_Pase_dom"/>
</dbReference>
<dbReference type="PANTHER" id="PTHR45948:SF2">
    <property type="entry name" value="DUAL SPECIFICITY PROTEIN PHOSPHATASE"/>
    <property type="match status" value="1"/>
</dbReference>
<protein>
    <submittedName>
        <fullName evidence="8">Protein-tyrosine phosphatase-like protein</fullName>
    </submittedName>
</protein>
<dbReference type="GO" id="GO:0005829">
    <property type="term" value="C:cytosol"/>
    <property type="evidence" value="ECO:0007669"/>
    <property type="project" value="TreeGrafter"/>
</dbReference>
<evidence type="ECO:0000313" key="8">
    <source>
        <dbReference type="EMBL" id="KAJ7623519.1"/>
    </source>
</evidence>
<evidence type="ECO:0000256" key="4">
    <source>
        <dbReference type="ARBA" id="ARBA00047761"/>
    </source>
</evidence>
<dbReference type="InterPro" id="IPR029021">
    <property type="entry name" value="Prot-tyrosine_phosphatase-like"/>
</dbReference>
<dbReference type="SUPFAM" id="SSF52799">
    <property type="entry name" value="(Phosphotyrosine protein) phosphatases II"/>
    <property type="match status" value="1"/>
</dbReference>
<dbReference type="AlphaFoldDB" id="A0AAD7BK75"/>
<evidence type="ECO:0000313" key="9">
    <source>
        <dbReference type="Proteomes" id="UP001221142"/>
    </source>
</evidence>
<evidence type="ECO:0000256" key="1">
    <source>
        <dbReference type="ARBA" id="ARBA00008601"/>
    </source>
</evidence>
<dbReference type="Gene3D" id="3.90.190.10">
    <property type="entry name" value="Protein tyrosine phosphatase superfamily"/>
    <property type="match status" value="1"/>
</dbReference>
<evidence type="ECO:0000256" key="3">
    <source>
        <dbReference type="ARBA" id="ARBA00022912"/>
    </source>
</evidence>
<dbReference type="PANTHER" id="PTHR45948">
    <property type="entry name" value="DUAL SPECIFICITY PROTEIN PHOSPHATASE DDB_G0269404-RELATED"/>
    <property type="match status" value="1"/>
</dbReference>
<feature type="domain" description="Tyrosine specific protein phosphatases" evidence="7">
    <location>
        <begin position="90"/>
        <end position="153"/>
    </location>
</feature>
<dbReference type="GO" id="GO:0004722">
    <property type="term" value="F:protein serine/threonine phosphatase activity"/>
    <property type="evidence" value="ECO:0007669"/>
    <property type="project" value="UniProtKB-EC"/>
</dbReference>
<accession>A0AAD7BK75</accession>
<dbReference type="InterPro" id="IPR020422">
    <property type="entry name" value="TYR_PHOSPHATASE_DUAL_dom"/>
</dbReference>
<comment type="catalytic activity">
    <reaction evidence="4">
        <text>O-phospho-L-seryl-[protein] + H2O = L-seryl-[protein] + phosphate</text>
        <dbReference type="Rhea" id="RHEA:20629"/>
        <dbReference type="Rhea" id="RHEA-COMP:9863"/>
        <dbReference type="Rhea" id="RHEA-COMP:11604"/>
        <dbReference type="ChEBI" id="CHEBI:15377"/>
        <dbReference type="ChEBI" id="CHEBI:29999"/>
        <dbReference type="ChEBI" id="CHEBI:43474"/>
        <dbReference type="ChEBI" id="CHEBI:83421"/>
        <dbReference type="EC" id="3.1.3.16"/>
    </reaction>
</comment>
<evidence type="ECO:0000259" key="7">
    <source>
        <dbReference type="PROSITE" id="PS50056"/>
    </source>
</evidence>
<dbReference type="PROSITE" id="PS00383">
    <property type="entry name" value="TYR_PHOSPHATASE_1"/>
    <property type="match status" value="1"/>
</dbReference>
<comment type="similarity">
    <text evidence="1">Belongs to the protein-tyrosine phosphatase family. Non-receptor class dual specificity subfamily.</text>
</comment>
<comment type="caution">
    <text evidence="8">The sequence shown here is derived from an EMBL/GenBank/DDBJ whole genome shotgun (WGS) entry which is preliminary data.</text>
</comment>
<comment type="catalytic activity">
    <reaction evidence="5">
        <text>O-phospho-L-threonyl-[protein] + H2O = L-threonyl-[protein] + phosphate</text>
        <dbReference type="Rhea" id="RHEA:47004"/>
        <dbReference type="Rhea" id="RHEA-COMP:11060"/>
        <dbReference type="Rhea" id="RHEA-COMP:11605"/>
        <dbReference type="ChEBI" id="CHEBI:15377"/>
        <dbReference type="ChEBI" id="CHEBI:30013"/>
        <dbReference type="ChEBI" id="CHEBI:43474"/>
        <dbReference type="ChEBI" id="CHEBI:61977"/>
        <dbReference type="EC" id="3.1.3.16"/>
    </reaction>
</comment>
<gene>
    <name evidence="8" type="ORF">FB45DRAFT_1031437</name>
</gene>
<dbReference type="SMART" id="SM00195">
    <property type="entry name" value="DSPc"/>
    <property type="match status" value="1"/>
</dbReference>
<keyword evidence="9" id="KW-1185">Reference proteome</keyword>
<evidence type="ECO:0000256" key="2">
    <source>
        <dbReference type="ARBA" id="ARBA00022801"/>
    </source>
</evidence>
<dbReference type="Proteomes" id="UP001221142">
    <property type="component" value="Unassembled WGS sequence"/>
</dbReference>
<dbReference type="GO" id="GO:0004725">
    <property type="term" value="F:protein tyrosine phosphatase activity"/>
    <property type="evidence" value="ECO:0007669"/>
    <property type="project" value="TreeGrafter"/>
</dbReference>
<name>A0AAD7BK75_9AGAR</name>
<dbReference type="Pfam" id="PF00782">
    <property type="entry name" value="DSPc"/>
    <property type="match status" value="1"/>
</dbReference>
<dbReference type="CDD" id="cd14498">
    <property type="entry name" value="DSP"/>
    <property type="match status" value="1"/>
</dbReference>
<evidence type="ECO:0000256" key="5">
    <source>
        <dbReference type="ARBA" id="ARBA00048336"/>
    </source>
</evidence>
<dbReference type="InterPro" id="IPR016130">
    <property type="entry name" value="Tyr_Pase_AS"/>
</dbReference>
<dbReference type="InterPro" id="IPR000340">
    <property type="entry name" value="Dual-sp_phosphatase_cat-dom"/>
</dbReference>
<organism evidence="8 9">
    <name type="scientific">Roridomyces roridus</name>
    <dbReference type="NCBI Taxonomy" id="1738132"/>
    <lineage>
        <taxon>Eukaryota</taxon>
        <taxon>Fungi</taxon>
        <taxon>Dikarya</taxon>
        <taxon>Basidiomycota</taxon>
        <taxon>Agaricomycotina</taxon>
        <taxon>Agaricomycetes</taxon>
        <taxon>Agaricomycetidae</taxon>
        <taxon>Agaricales</taxon>
        <taxon>Marasmiineae</taxon>
        <taxon>Mycenaceae</taxon>
        <taxon>Roridomyces</taxon>
    </lineage>
</organism>
<feature type="domain" description="Tyrosine-protein phosphatase" evidence="6">
    <location>
        <begin position="29"/>
        <end position="163"/>
    </location>
</feature>
<reference evidence="8" key="1">
    <citation type="submission" date="2023-03" db="EMBL/GenBank/DDBJ databases">
        <title>Massive genome expansion in bonnet fungi (Mycena s.s.) driven by repeated elements and novel gene families across ecological guilds.</title>
        <authorList>
            <consortium name="Lawrence Berkeley National Laboratory"/>
            <person name="Harder C.B."/>
            <person name="Miyauchi S."/>
            <person name="Viragh M."/>
            <person name="Kuo A."/>
            <person name="Thoen E."/>
            <person name="Andreopoulos B."/>
            <person name="Lu D."/>
            <person name="Skrede I."/>
            <person name="Drula E."/>
            <person name="Henrissat B."/>
            <person name="Morin E."/>
            <person name="Kohler A."/>
            <person name="Barry K."/>
            <person name="LaButti K."/>
            <person name="Morin E."/>
            <person name="Salamov A."/>
            <person name="Lipzen A."/>
            <person name="Mereny Z."/>
            <person name="Hegedus B."/>
            <person name="Baldrian P."/>
            <person name="Stursova M."/>
            <person name="Weitz H."/>
            <person name="Taylor A."/>
            <person name="Grigoriev I.V."/>
            <person name="Nagy L.G."/>
            <person name="Martin F."/>
            <person name="Kauserud H."/>
        </authorList>
    </citation>
    <scope>NUCLEOTIDE SEQUENCE</scope>
    <source>
        <strain evidence="8">9284</strain>
    </source>
</reference>
<keyword evidence="2" id="KW-0378">Hydrolase</keyword>
<dbReference type="EMBL" id="JARKIF010000014">
    <property type="protein sequence ID" value="KAJ7623519.1"/>
    <property type="molecule type" value="Genomic_DNA"/>
</dbReference>
<proteinExistence type="inferred from homology"/>
<keyword evidence="3" id="KW-0904">Protein phosphatase</keyword>
<evidence type="ECO:0000259" key="6">
    <source>
        <dbReference type="PROSITE" id="PS50054"/>
    </source>
</evidence>
<dbReference type="PROSITE" id="PS50056">
    <property type="entry name" value="TYR_PHOSPHATASE_2"/>
    <property type="match status" value="1"/>
</dbReference>
<dbReference type="GO" id="GO:0007165">
    <property type="term" value="P:signal transduction"/>
    <property type="evidence" value="ECO:0007669"/>
    <property type="project" value="TreeGrafter"/>
</dbReference>
<sequence>MLSFATPTWQTAILAQNTTKGPLGSGKARMANLIVPRVYLSDYFTATDERELGRLGITHIVTVLDRQPAIPDCIPQEHRLLVSLADRSDADIISHLDQTTEFITAALAENEENNVLVHCFQGISRSATVVAAYLVSTSTMTASESIAYLQAKRSCRVSKHGLP</sequence>
<dbReference type="PROSITE" id="PS50054">
    <property type="entry name" value="TYR_PHOSPHATASE_DUAL"/>
    <property type="match status" value="1"/>
</dbReference>